<dbReference type="Proteomes" id="UP001620626">
    <property type="component" value="Unassembled WGS sequence"/>
</dbReference>
<keyword evidence="3" id="KW-1185">Reference proteome</keyword>
<comment type="caution">
    <text evidence="2">The sequence shown here is derived from an EMBL/GenBank/DDBJ whole genome shotgun (WGS) entry which is preliminary data.</text>
</comment>
<name>A0ABD2KA17_9BILA</name>
<feature type="region of interest" description="Disordered" evidence="1">
    <location>
        <begin position="47"/>
        <end position="75"/>
    </location>
</feature>
<dbReference type="AlphaFoldDB" id="A0ABD2KA17"/>
<evidence type="ECO:0000313" key="3">
    <source>
        <dbReference type="Proteomes" id="UP001620626"/>
    </source>
</evidence>
<reference evidence="2 3" key="1">
    <citation type="submission" date="2024-10" db="EMBL/GenBank/DDBJ databases">
        <authorList>
            <person name="Kim D."/>
        </authorList>
    </citation>
    <scope>NUCLEOTIDE SEQUENCE [LARGE SCALE GENOMIC DNA]</scope>
    <source>
        <strain evidence="2">BH-2024</strain>
    </source>
</reference>
<sequence length="221" mass="25669">MTESDEGTNWVESHPCRCGAKNWTASHMERVMVKLCCGSEEVQNFGNNNNGAKKNGTPERKNSLAPPEPSRVRRRSINNWRPIAGIFSVNPKEEDFNDCVKSHQDTPHEAIHVLFKCNKCSREFDCTYEIIADERGKRQSFGHYESVSEPITIGNCCNEMHSYEHIQRIFAAMWDKDKFQTHYNNCRHWSDGFWWKVHPDEYQKKKAAEEKMGARPLDVKS</sequence>
<protein>
    <submittedName>
        <fullName evidence="2">Uncharacterized protein</fullName>
    </submittedName>
</protein>
<proteinExistence type="predicted"/>
<accession>A0ABD2KA17</accession>
<dbReference type="EMBL" id="JBICBT010000808">
    <property type="protein sequence ID" value="KAL3099716.1"/>
    <property type="molecule type" value="Genomic_DNA"/>
</dbReference>
<organism evidence="2 3">
    <name type="scientific">Heterodera trifolii</name>
    <dbReference type="NCBI Taxonomy" id="157864"/>
    <lineage>
        <taxon>Eukaryota</taxon>
        <taxon>Metazoa</taxon>
        <taxon>Ecdysozoa</taxon>
        <taxon>Nematoda</taxon>
        <taxon>Chromadorea</taxon>
        <taxon>Rhabditida</taxon>
        <taxon>Tylenchina</taxon>
        <taxon>Tylenchomorpha</taxon>
        <taxon>Tylenchoidea</taxon>
        <taxon>Heteroderidae</taxon>
        <taxon>Heteroderinae</taxon>
        <taxon>Heterodera</taxon>
    </lineage>
</organism>
<evidence type="ECO:0000256" key="1">
    <source>
        <dbReference type="SAM" id="MobiDB-lite"/>
    </source>
</evidence>
<gene>
    <name evidence="2" type="ORF">niasHT_028330</name>
</gene>
<evidence type="ECO:0000313" key="2">
    <source>
        <dbReference type="EMBL" id="KAL3099716.1"/>
    </source>
</evidence>